<protein>
    <submittedName>
        <fullName evidence="2">Uncharacterized protein</fullName>
    </submittedName>
</protein>
<accession>A0A9W7GMB6</accession>
<keyword evidence="1" id="KW-0472">Membrane</keyword>
<organism evidence="2 3">
    <name type="scientific">Triparma columacea</name>
    <dbReference type="NCBI Taxonomy" id="722753"/>
    <lineage>
        <taxon>Eukaryota</taxon>
        <taxon>Sar</taxon>
        <taxon>Stramenopiles</taxon>
        <taxon>Ochrophyta</taxon>
        <taxon>Bolidophyceae</taxon>
        <taxon>Parmales</taxon>
        <taxon>Triparmaceae</taxon>
        <taxon>Triparma</taxon>
    </lineage>
</organism>
<dbReference type="EMBL" id="BRYA01000305">
    <property type="protein sequence ID" value="GMI46562.1"/>
    <property type="molecule type" value="Genomic_DNA"/>
</dbReference>
<evidence type="ECO:0000313" key="2">
    <source>
        <dbReference type="EMBL" id="GMI46562.1"/>
    </source>
</evidence>
<name>A0A9W7GMB6_9STRA</name>
<dbReference type="OrthoDB" id="426718at2759"/>
<evidence type="ECO:0000313" key="3">
    <source>
        <dbReference type="Proteomes" id="UP001165065"/>
    </source>
</evidence>
<comment type="caution">
    <text evidence="2">The sequence shown here is derived from an EMBL/GenBank/DDBJ whole genome shotgun (WGS) entry which is preliminary data.</text>
</comment>
<keyword evidence="1" id="KW-1133">Transmembrane helix</keyword>
<reference evidence="3" key="1">
    <citation type="journal article" date="2023" name="Commun. Biol.">
        <title>Genome analysis of Parmales, the sister group of diatoms, reveals the evolutionary specialization of diatoms from phago-mixotrophs to photoautotrophs.</title>
        <authorList>
            <person name="Ban H."/>
            <person name="Sato S."/>
            <person name="Yoshikawa S."/>
            <person name="Yamada K."/>
            <person name="Nakamura Y."/>
            <person name="Ichinomiya M."/>
            <person name="Sato N."/>
            <person name="Blanc-Mathieu R."/>
            <person name="Endo H."/>
            <person name="Kuwata A."/>
            <person name="Ogata H."/>
        </authorList>
    </citation>
    <scope>NUCLEOTIDE SEQUENCE [LARGE SCALE GENOMIC DNA]</scope>
</reference>
<dbReference type="Proteomes" id="UP001165065">
    <property type="component" value="Unassembled WGS sequence"/>
</dbReference>
<keyword evidence="3" id="KW-1185">Reference proteome</keyword>
<feature type="transmembrane region" description="Helical" evidence="1">
    <location>
        <begin position="12"/>
        <end position="31"/>
    </location>
</feature>
<gene>
    <name evidence="2" type="ORF">TrCOL_g11077</name>
</gene>
<sequence length="278" mass="32126">MRLRQATAIKNKLFILFLIFQGGMFYLYVLAHMCPVENIAPVVRPYGGKNDEKLWQLKFYKRQTRALHLILQSQIAKQKPATPRTIVVSKNVKTNEEIMVWAGGFGIPVEIVESEHTVHSTAEVVAWLKFVVENYENLPEHVVFLTDSGPDWHSRPDWSSRIKNAAPACREALGITLADKNMPEETDIMSMNLYLKILADTTYDPRLSDGICCSEGIISRGSIRQYPLDRYKILLDIVYDNRFDEKRRWGFAFERSYSQLFNYCPTKPLKVMNEVNSR</sequence>
<proteinExistence type="predicted"/>
<dbReference type="AlphaFoldDB" id="A0A9W7GMB6"/>
<evidence type="ECO:0000256" key="1">
    <source>
        <dbReference type="SAM" id="Phobius"/>
    </source>
</evidence>
<keyword evidence="1" id="KW-0812">Transmembrane</keyword>